<evidence type="ECO:0000313" key="1">
    <source>
        <dbReference type="EMBL" id="ALC83057.1"/>
    </source>
</evidence>
<evidence type="ECO:0000313" key="2">
    <source>
        <dbReference type="Proteomes" id="UP000067625"/>
    </source>
</evidence>
<dbReference type="PATRIC" id="fig|1441095.3.peg.3740"/>
<gene>
    <name evidence="1" type="ORF">AM592_16870</name>
</gene>
<name>A0A0M5JEN0_9BACI</name>
<dbReference type="AlphaFoldDB" id="A0A0M5JEN0"/>
<dbReference type="STRING" id="1441095.AM592_16870"/>
<sequence length="98" mass="11277">MLKNTIKSRLVDIGGRRIISQVGRKKSQEVAINAELGKKNKNRSQLFPKWVEKPGVSGCTSTLLNDRRWPFFCHVGIGEKSMQGEDELFFKWAEKNRK</sequence>
<reference evidence="2" key="1">
    <citation type="submission" date="2015-08" db="EMBL/GenBank/DDBJ databases">
        <title>Genome sequencing project for genomic taxonomy and phylogenomics of Bacillus-like bacteria.</title>
        <authorList>
            <person name="Liu B."/>
            <person name="Wang J."/>
            <person name="Zhu Y."/>
            <person name="Liu G."/>
            <person name="Chen Q."/>
            <person name="Chen Z."/>
            <person name="Lan J."/>
            <person name="Che J."/>
            <person name="Ge C."/>
            <person name="Shi H."/>
            <person name="Pan Z."/>
            <person name="Liu X."/>
        </authorList>
    </citation>
    <scope>NUCLEOTIDE SEQUENCE [LARGE SCALE GENOMIC DNA]</scope>
    <source>
        <strain evidence="2">FJAT-4402</strain>
    </source>
</reference>
<organism evidence="1 2">
    <name type="scientific">Bacillus gobiensis</name>
    <dbReference type="NCBI Taxonomy" id="1441095"/>
    <lineage>
        <taxon>Bacteria</taxon>
        <taxon>Bacillati</taxon>
        <taxon>Bacillota</taxon>
        <taxon>Bacilli</taxon>
        <taxon>Bacillales</taxon>
        <taxon>Bacillaceae</taxon>
        <taxon>Bacillus</taxon>
    </lineage>
</organism>
<dbReference type="EMBL" id="CP012600">
    <property type="protein sequence ID" value="ALC83057.1"/>
    <property type="molecule type" value="Genomic_DNA"/>
</dbReference>
<proteinExistence type="predicted"/>
<keyword evidence="2" id="KW-1185">Reference proteome</keyword>
<protein>
    <submittedName>
        <fullName evidence="1">Uncharacterized protein</fullName>
    </submittedName>
</protein>
<reference evidence="1 2" key="2">
    <citation type="journal article" date="2016" name="Int. J. Syst. Evol. Microbiol.">
        <title>Bacillus gobiensis sp. nov., isolated from a soil sample.</title>
        <authorList>
            <person name="Liu B."/>
            <person name="Liu G.H."/>
            <person name="Cetin S."/>
            <person name="Schumann P."/>
            <person name="Pan Z.Z."/>
            <person name="Chen Q.Q."/>
        </authorList>
    </citation>
    <scope>NUCLEOTIDE SEQUENCE [LARGE SCALE GENOMIC DNA]</scope>
    <source>
        <strain evidence="1 2">FJAT-4402</strain>
    </source>
</reference>
<accession>A0A0M5JEN0</accession>
<dbReference type="Proteomes" id="UP000067625">
    <property type="component" value="Chromosome"/>
</dbReference>